<evidence type="ECO:0000256" key="2">
    <source>
        <dbReference type="ARBA" id="ARBA00023315"/>
    </source>
</evidence>
<dbReference type="GO" id="GO:0005737">
    <property type="term" value="C:cytoplasm"/>
    <property type="evidence" value="ECO:0007669"/>
    <property type="project" value="TreeGrafter"/>
</dbReference>
<dbReference type="Pfam" id="PF13302">
    <property type="entry name" value="Acetyltransf_3"/>
    <property type="match status" value="1"/>
</dbReference>
<proteinExistence type="inferred from homology"/>
<dbReference type="GeneID" id="92759623"/>
<evidence type="ECO:0000313" key="6">
    <source>
        <dbReference type="Proteomes" id="UP000596145"/>
    </source>
</evidence>
<dbReference type="PANTHER" id="PTHR43792:SF8">
    <property type="entry name" value="[RIBOSOMAL PROTEIN US5]-ALANINE N-ACETYLTRANSFERASE"/>
    <property type="match status" value="1"/>
</dbReference>
<dbReference type="InterPro" id="IPR000182">
    <property type="entry name" value="GNAT_dom"/>
</dbReference>
<dbReference type="InterPro" id="IPR016181">
    <property type="entry name" value="Acyl_CoA_acyltransferase"/>
</dbReference>
<dbReference type="GO" id="GO:0008999">
    <property type="term" value="F:protein-N-terminal-alanine acetyltransferase activity"/>
    <property type="evidence" value="ECO:0007669"/>
    <property type="project" value="TreeGrafter"/>
</dbReference>
<sequence length="221" mass="24683">MIDRLAHLLFDEPESHPGWPEATPVATLPSGISVQLRPTVKADGKLWSAFRREDEDSLRTVEPTALDWKTANSVSAWNTNFKFLSHEAYAGRLVPLAVTVNRAFAGQLTLGNVQRGAVSEAWIGYWVSSRYRGMGVATTAVALGVDHAFARMKLHRLTATYLPENEPSRAVLSRIGFQQEGYLRGALHIDGQWRDHVMVALNEDDFSTLAINRLWRMGRVV</sequence>
<dbReference type="PANTHER" id="PTHR43792">
    <property type="entry name" value="GNAT FAMILY, PUTATIVE (AFU_ORTHOLOGUE AFUA_3G00765)-RELATED-RELATED"/>
    <property type="match status" value="1"/>
</dbReference>
<feature type="domain" description="N-acetyltransferase" evidence="4">
    <location>
        <begin position="45"/>
        <end position="204"/>
    </location>
</feature>
<dbReference type="Proteomes" id="UP000596145">
    <property type="component" value="Chromosome"/>
</dbReference>
<evidence type="ECO:0000313" key="5">
    <source>
        <dbReference type="EMBL" id="QQB46112.1"/>
    </source>
</evidence>
<dbReference type="InterPro" id="IPR051531">
    <property type="entry name" value="N-acetyltransferase"/>
</dbReference>
<dbReference type="PROSITE" id="PS51186">
    <property type="entry name" value="GNAT"/>
    <property type="match status" value="1"/>
</dbReference>
<dbReference type="Gene3D" id="3.40.630.30">
    <property type="match status" value="1"/>
</dbReference>
<keyword evidence="2" id="KW-0012">Acyltransferase</keyword>
<comment type="similarity">
    <text evidence="3">Belongs to the acetyltransferase family. RimJ subfamily.</text>
</comment>
<evidence type="ECO:0000256" key="3">
    <source>
        <dbReference type="ARBA" id="ARBA00038502"/>
    </source>
</evidence>
<reference evidence="5 6" key="1">
    <citation type="submission" date="2020-12" db="EMBL/GenBank/DDBJ databases">
        <title>FDA dAtabase for Regulatory Grade micrObial Sequences (FDA-ARGOS): Supporting development and validation of Infectious Disease Dx tests.</title>
        <authorList>
            <person name="Sproer C."/>
            <person name="Gronow S."/>
            <person name="Severitt S."/>
            <person name="Schroder I."/>
            <person name="Tallon L."/>
            <person name="Sadzewicz L."/>
            <person name="Zhao X."/>
            <person name="Boylan J."/>
            <person name="Ott S."/>
            <person name="Bowen H."/>
            <person name="Vavikolanu K."/>
            <person name="Mehta A."/>
            <person name="Aluvathingal J."/>
            <person name="Nadendla S."/>
            <person name="Lowell S."/>
            <person name="Myers T."/>
            <person name="Yan Y."/>
            <person name="Sichtig H."/>
        </authorList>
    </citation>
    <scope>NUCLEOTIDE SEQUENCE [LARGE SCALE GENOMIC DNA]</scope>
    <source>
        <strain evidence="5 6">FDAARGOS_1053</strain>
    </source>
</reference>
<dbReference type="RefSeq" id="WP_084035916.1">
    <property type="nucleotide sequence ID" value="NZ_CP066007.1"/>
</dbReference>
<dbReference type="EMBL" id="CP066007">
    <property type="protein sequence ID" value="QQB46112.1"/>
    <property type="molecule type" value="Genomic_DNA"/>
</dbReference>
<evidence type="ECO:0000259" key="4">
    <source>
        <dbReference type="PROSITE" id="PS51186"/>
    </source>
</evidence>
<protein>
    <submittedName>
        <fullName evidence="5">GNAT family N-acetyltransferase</fullName>
    </submittedName>
</protein>
<organism evidence="5 6">
    <name type="scientific">Corynebacterium glucuronolyticum</name>
    <dbReference type="NCBI Taxonomy" id="39791"/>
    <lineage>
        <taxon>Bacteria</taxon>
        <taxon>Bacillati</taxon>
        <taxon>Actinomycetota</taxon>
        <taxon>Actinomycetes</taxon>
        <taxon>Mycobacteriales</taxon>
        <taxon>Corynebacteriaceae</taxon>
        <taxon>Corynebacterium</taxon>
    </lineage>
</organism>
<dbReference type="AlphaFoldDB" id="A0A7T4JUQ7"/>
<dbReference type="OrthoDB" id="5242221at2"/>
<keyword evidence="1 5" id="KW-0808">Transferase</keyword>
<evidence type="ECO:0000256" key="1">
    <source>
        <dbReference type="ARBA" id="ARBA00022679"/>
    </source>
</evidence>
<gene>
    <name evidence="5" type="ORF">I6I10_11790</name>
</gene>
<name>A0A7T4JUQ7_9CORY</name>
<dbReference type="SUPFAM" id="SSF55729">
    <property type="entry name" value="Acyl-CoA N-acyltransferases (Nat)"/>
    <property type="match status" value="1"/>
</dbReference>
<accession>A0A7T4JUQ7</accession>